<evidence type="ECO:0000313" key="2">
    <source>
        <dbReference type="Proteomes" id="UP000256686"/>
    </source>
</evidence>
<dbReference type="EMBL" id="QNVT01000028">
    <property type="protein sequence ID" value="REC60121.1"/>
    <property type="molecule type" value="Genomic_DNA"/>
</dbReference>
<comment type="caution">
    <text evidence="1">The sequence shown here is derived from an EMBL/GenBank/DDBJ whole genome shotgun (WGS) entry which is preliminary data.</text>
</comment>
<keyword evidence="2" id="KW-1185">Reference proteome</keyword>
<reference evidence="2" key="1">
    <citation type="submission" date="2018-06" db="EMBL/GenBank/DDBJ databases">
        <authorList>
            <person name="Lum Nde A."/>
            <person name="Hugo C."/>
        </authorList>
    </citation>
    <scope>NUCLEOTIDE SEQUENCE [LARGE SCALE GENOMIC DNA]</scope>
    <source>
        <strain evidence="2">1_F178</strain>
    </source>
</reference>
<gene>
    <name evidence="1" type="ORF">DRF65_22480</name>
</gene>
<protein>
    <submittedName>
        <fullName evidence="1">Uncharacterized protein</fullName>
    </submittedName>
</protein>
<evidence type="ECO:0000313" key="1">
    <source>
        <dbReference type="EMBL" id="REC60121.1"/>
    </source>
</evidence>
<name>A0A3D9C3R1_9FLAO</name>
<accession>A0A3D9C3R1</accession>
<proteinExistence type="predicted"/>
<dbReference type="Proteomes" id="UP000256686">
    <property type="component" value="Unassembled WGS sequence"/>
</dbReference>
<organism evidence="1 2">
    <name type="scientific">Chryseobacterium pennae</name>
    <dbReference type="NCBI Taxonomy" id="2258962"/>
    <lineage>
        <taxon>Bacteria</taxon>
        <taxon>Pseudomonadati</taxon>
        <taxon>Bacteroidota</taxon>
        <taxon>Flavobacteriia</taxon>
        <taxon>Flavobacteriales</taxon>
        <taxon>Weeksellaceae</taxon>
        <taxon>Chryseobacterium group</taxon>
        <taxon>Chryseobacterium</taxon>
    </lineage>
</organism>
<dbReference type="AlphaFoldDB" id="A0A3D9C3R1"/>
<sequence>MDGYKRYNKIPKPIQIKSMIVLLCIDYFRKPVNWNYPFLPRIGEKLFTADFLPHEELKEPEDYLVVTDVIWHRENTESKELCVSLLLDYQK</sequence>